<name>A0A069RIJ4_PEPLI</name>
<evidence type="ECO:0000259" key="1">
    <source>
        <dbReference type="Pfam" id="PF18754"/>
    </source>
</evidence>
<dbReference type="Pfam" id="PF18754">
    <property type="entry name" value="Nmad3"/>
    <property type="match status" value="1"/>
</dbReference>
<reference evidence="2 3" key="1">
    <citation type="submission" date="2014-03" db="EMBL/GenBank/DDBJ databases">
        <title>Genome sequence of Clostridium litorale W6, DSM 5388.</title>
        <authorList>
            <person name="Poehlein A."/>
            <person name="Jagirdar A."/>
            <person name="Khonsari B."/>
            <person name="Chibani C.M."/>
            <person name="Gutierrez Gutierrez D.A."/>
            <person name="Davydova E."/>
            <person name="Alghaithi H.S."/>
            <person name="Nair K.P."/>
            <person name="Dhamotharan K."/>
            <person name="Chandran L."/>
            <person name="G W."/>
            <person name="Daniel R."/>
        </authorList>
    </citation>
    <scope>NUCLEOTIDE SEQUENCE [LARGE SCALE GENOMIC DNA]</scope>
    <source>
        <strain evidence="2 3">W6</strain>
    </source>
</reference>
<feature type="domain" description="Nucleotide modification associated" evidence="1">
    <location>
        <begin position="2"/>
        <end position="55"/>
    </location>
</feature>
<accession>A0A069RIJ4</accession>
<dbReference type="Proteomes" id="UP000027946">
    <property type="component" value="Unassembled WGS sequence"/>
</dbReference>
<gene>
    <name evidence="2" type="ORF">CLIT_8c01440</name>
</gene>
<keyword evidence="3" id="KW-1185">Reference proteome</keyword>
<dbReference type="STRING" id="1121324.CLIT_8c01440"/>
<protein>
    <recommendedName>
        <fullName evidence="1">Nucleotide modification associated domain-containing protein</fullName>
    </recommendedName>
</protein>
<sequence>MKIILSRKGFDSAFPNGKLLSLPIPDENAGITYGQLRIGEKSYLDVVENLFNKHIKIEGKIMKNF</sequence>
<evidence type="ECO:0000313" key="3">
    <source>
        <dbReference type="Proteomes" id="UP000027946"/>
    </source>
</evidence>
<evidence type="ECO:0000313" key="2">
    <source>
        <dbReference type="EMBL" id="KDR95975.1"/>
    </source>
</evidence>
<dbReference type="InterPro" id="IPR041135">
    <property type="entry name" value="Nmad3"/>
</dbReference>
<dbReference type="AlphaFoldDB" id="A0A069RIJ4"/>
<comment type="caution">
    <text evidence="2">The sequence shown here is derived from an EMBL/GenBank/DDBJ whole genome shotgun (WGS) entry which is preliminary data.</text>
</comment>
<organism evidence="2 3">
    <name type="scientific">Peptoclostridium litorale DSM 5388</name>
    <dbReference type="NCBI Taxonomy" id="1121324"/>
    <lineage>
        <taxon>Bacteria</taxon>
        <taxon>Bacillati</taxon>
        <taxon>Bacillota</taxon>
        <taxon>Clostridia</taxon>
        <taxon>Peptostreptococcales</taxon>
        <taxon>Peptoclostridiaceae</taxon>
        <taxon>Peptoclostridium</taxon>
    </lineage>
</organism>
<dbReference type="RefSeq" id="WP_038263196.1">
    <property type="nucleotide sequence ID" value="NZ_FSRH01000008.1"/>
</dbReference>
<dbReference type="EMBL" id="JJMM01000008">
    <property type="protein sequence ID" value="KDR95975.1"/>
    <property type="molecule type" value="Genomic_DNA"/>
</dbReference>
<proteinExistence type="predicted"/>